<evidence type="ECO:0000313" key="1">
    <source>
        <dbReference type="EMBL" id="OKL36165.1"/>
    </source>
</evidence>
<dbReference type="EMBL" id="MRWQ01000010">
    <property type="protein sequence ID" value="OKL36165.1"/>
    <property type="molecule type" value="Genomic_DNA"/>
</dbReference>
<reference evidence="1 2" key="1">
    <citation type="submission" date="2016-12" db="EMBL/GenBank/DDBJ databases">
        <title>Domibacillus sp. SAOS 44 whole genome sequencing.</title>
        <authorList>
            <person name="Verma A."/>
            <person name="Krishnamurthi S."/>
        </authorList>
    </citation>
    <scope>NUCLEOTIDE SEQUENCE [LARGE SCALE GENOMIC DNA]</scope>
    <source>
        <strain evidence="1 2">SAOS 44</strain>
    </source>
</reference>
<dbReference type="Gene3D" id="1.10.10.60">
    <property type="entry name" value="Homeodomain-like"/>
    <property type="match status" value="1"/>
</dbReference>
<accession>A0A1Q5P1L9</accession>
<sequence length="191" mass="22632">MGQKWTEEDVYFLQKRIGGSSLSAIAKKLNRSETAVSLKLKKMGLRNTKKATGLLTASELAEALNVDRKTVHNWIQFHGLEATSRITCYERKFVLVDVHSFWEWAKQNQEKIDFRLIEKHALPPEPEWLDEARKTATEKKIKKYKHWTTKEIELLLKWRREGFNFNDIAEKLNRSRVSVERRYARCKLHFE</sequence>
<organism evidence="1 2">
    <name type="scientific">Domibacillus mangrovi</name>
    <dbReference type="NCBI Taxonomy" id="1714354"/>
    <lineage>
        <taxon>Bacteria</taxon>
        <taxon>Bacillati</taxon>
        <taxon>Bacillota</taxon>
        <taxon>Bacilli</taxon>
        <taxon>Bacillales</taxon>
        <taxon>Bacillaceae</taxon>
        <taxon>Domibacillus</taxon>
    </lineage>
</organism>
<evidence type="ECO:0000313" key="2">
    <source>
        <dbReference type="Proteomes" id="UP000186524"/>
    </source>
</evidence>
<proteinExistence type="predicted"/>
<dbReference type="AlphaFoldDB" id="A0A1Q5P1L9"/>
<dbReference type="STRING" id="1714354.BLL40_12500"/>
<keyword evidence="2" id="KW-1185">Reference proteome</keyword>
<dbReference type="Proteomes" id="UP000186524">
    <property type="component" value="Unassembled WGS sequence"/>
</dbReference>
<protein>
    <submittedName>
        <fullName evidence="1">Uncharacterized protein</fullName>
    </submittedName>
</protein>
<name>A0A1Q5P1L9_9BACI</name>
<comment type="caution">
    <text evidence="1">The sequence shown here is derived from an EMBL/GenBank/DDBJ whole genome shotgun (WGS) entry which is preliminary data.</text>
</comment>
<gene>
    <name evidence="1" type="ORF">BLL40_12500</name>
</gene>